<dbReference type="InterPro" id="IPR037925">
    <property type="entry name" value="FlgE/F/G-like"/>
</dbReference>
<keyword evidence="10" id="KW-0969">Cilium</keyword>
<dbReference type="InterPro" id="IPR037058">
    <property type="entry name" value="Falgellar_hook_FlgE_sf"/>
</dbReference>
<feature type="domain" description="Flagellar hook protein FlgE D2" evidence="8">
    <location>
        <begin position="182"/>
        <end position="294"/>
    </location>
</feature>
<dbReference type="InterPro" id="IPR053967">
    <property type="entry name" value="LlgE_F_G-like_D1"/>
</dbReference>
<evidence type="ECO:0000256" key="1">
    <source>
        <dbReference type="ARBA" id="ARBA00004117"/>
    </source>
</evidence>
<gene>
    <name evidence="10" type="primary">flgE</name>
    <name evidence="10" type="ordered locus">Curi_c15950</name>
</gene>
<dbReference type="OrthoDB" id="9804559at2"/>
<evidence type="ECO:0000259" key="8">
    <source>
        <dbReference type="Pfam" id="PF07559"/>
    </source>
</evidence>
<dbReference type="KEGG" id="cad:Curi_c15950"/>
<keyword evidence="11" id="KW-1185">Reference proteome</keyword>
<protein>
    <recommendedName>
        <fullName evidence="3 5">Flagellar hook protein FlgE</fullName>
    </recommendedName>
</protein>
<dbReference type="EMBL" id="CP003326">
    <property type="protein sequence ID" value="AFS78603.1"/>
    <property type="molecule type" value="Genomic_DNA"/>
</dbReference>
<dbReference type="AlphaFoldDB" id="K0AXR1"/>
<keyword evidence="10" id="KW-0282">Flagellum</keyword>
<dbReference type="GO" id="GO:0071978">
    <property type="term" value="P:bacterial-type flagellum-dependent swarming motility"/>
    <property type="evidence" value="ECO:0007669"/>
    <property type="project" value="TreeGrafter"/>
</dbReference>
<reference evidence="10 11" key="1">
    <citation type="journal article" date="2012" name="PLoS ONE">
        <title>The purine-utilizing bacterium Clostridium acidurici 9a: a genome-guided metabolic reconsideration.</title>
        <authorList>
            <person name="Hartwich K."/>
            <person name="Poehlein A."/>
            <person name="Daniel R."/>
        </authorList>
    </citation>
    <scope>NUCLEOTIDE SEQUENCE [LARGE SCALE GENOMIC DNA]</scope>
    <source>
        <strain evidence="11">ATCC 7906 / DSM 604 / BCRC 14475 / CIP 104303 / KCTC 5404 / NCIMB 10678 / 9a</strain>
    </source>
</reference>
<keyword evidence="4 5" id="KW-0975">Bacterial flagellum</keyword>
<evidence type="ECO:0000256" key="4">
    <source>
        <dbReference type="ARBA" id="ARBA00023143"/>
    </source>
</evidence>
<dbReference type="InterPro" id="IPR001444">
    <property type="entry name" value="Flag_bb_rod_N"/>
</dbReference>
<comment type="similarity">
    <text evidence="2 5">Belongs to the flagella basal body rod proteins family.</text>
</comment>
<dbReference type="Pfam" id="PF22692">
    <property type="entry name" value="LlgE_F_G_D1"/>
    <property type="match status" value="1"/>
</dbReference>
<accession>K0AXR1</accession>
<dbReference type="PATRIC" id="fig|1128398.3.peg.1633"/>
<evidence type="ECO:0000259" key="6">
    <source>
        <dbReference type="Pfam" id="PF00460"/>
    </source>
</evidence>
<dbReference type="RefSeq" id="WP_014967739.1">
    <property type="nucleotide sequence ID" value="NC_018664.1"/>
</dbReference>
<proteinExistence type="inferred from homology"/>
<comment type="subcellular location">
    <subcellularLocation>
        <location evidence="1 5">Bacterial flagellum basal body</location>
    </subcellularLocation>
</comment>
<sequence length="415" mass="44471">MLRSMYTAVSGLRAHQFKMDVIGNNIANVNTVGFKKSQVAFQEVFSQTLRGASAPQGGRAGTNPQQVGLGVNVGSVRVVHEGSTPQRTDNPLDFYMSGDGFFMVSGDPNFNNRYYTRAGNFERDEYGTLHLGGLKVLGYQVDEDGRITDQIGDIKIDKSTTVPPSTTKNMALGGNLDSRTEVGGEHITDTVIYDSLGNPYNVKYKITKTAEGQDGSTWKASIVEIDGATVPSNAEYDIEFDKEGNLKSPTTPQALIITKDGVEFGDAGGSISIDFSGLTQYGNDTTAKAEKKDGNTSGSLDSFSISPTGEVVGTFTNGEQAILAQIAVAKFDNPEGLLKQGSNLFSYTRNSGEPQVGKAGGSGYGEIIGGALEMSNVDLSYEFTEMITTQRGFQANSRVITTSDEILQELVNLKR</sequence>
<dbReference type="InterPro" id="IPR011491">
    <property type="entry name" value="FlgE_D2"/>
</dbReference>
<evidence type="ECO:0000256" key="5">
    <source>
        <dbReference type="RuleBase" id="RU362116"/>
    </source>
</evidence>
<evidence type="ECO:0000313" key="10">
    <source>
        <dbReference type="EMBL" id="AFS78603.1"/>
    </source>
</evidence>
<organism evidence="10 11">
    <name type="scientific">Gottschalkia acidurici (strain ATCC 7906 / DSM 604 / BCRC 14475 / CIP 104303 / KCTC 5404 / NCIMB 10678 / 9a)</name>
    <name type="common">Clostridium acidurici</name>
    <dbReference type="NCBI Taxonomy" id="1128398"/>
    <lineage>
        <taxon>Bacteria</taxon>
        <taxon>Bacillati</taxon>
        <taxon>Bacillota</taxon>
        <taxon>Tissierellia</taxon>
        <taxon>Tissierellales</taxon>
        <taxon>Gottschalkiaceae</taxon>
        <taxon>Gottschalkia</taxon>
    </lineage>
</organism>
<evidence type="ECO:0000259" key="7">
    <source>
        <dbReference type="Pfam" id="PF06429"/>
    </source>
</evidence>
<name>K0AXR1_GOTA9</name>
<dbReference type="Pfam" id="PF06429">
    <property type="entry name" value="Flg_bbr_C"/>
    <property type="match status" value="1"/>
</dbReference>
<evidence type="ECO:0000313" key="11">
    <source>
        <dbReference type="Proteomes" id="UP000006094"/>
    </source>
</evidence>
<dbReference type="NCBIfam" id="TIGR03506">
    <property type="entry name" value="FlgEFG_subfam"/>
    <property type="match status" value="1"/>
</dbReference>
<keyword evidence="10" id="KW-0966">Cell projection</keyword>
<dbReference type="Proteomes" id="UP000006094">
    <property type="component" value="Chromosome"/>
</dbReference>
<comment type="function">
    <text evidence="5">A flexible structure which links the flagellar filament to the drive apparatus in the basal body.</text>
</comment>
<dbReference type="GO" id="GO:0009424">
    <property type="term" value="C:bacterial-type flagellum hook"/>
    <property type="evidence" value="ECO:0007669"/>
    <property type="project" value="TreeGrafter"/>
</dbReference>
<dbReference type="InterPro" id="IPR010930">
    <property type="entry name" value="Flg_bb/hook_C_dom"/>
</dbReference>
<dbReference type="InterPro" id="IPR020013">
    <property type="entry name" value="Flagellar_FlgE/F/G"/>
</dbReference>
<dbReference type="Pfam" id="PF00460">
    <property type="entry name" value="Flg_bb_rod"/>
    <property type="match status" value="1"/>
</dbReference>
<dbReference type="eggNOG" id="COG1749">
    <property type="taxonomic scope" value="Bacteria"/>
</dbReference>
<dbReference type="PANTHER" id="PTHR30435">
    <property type="entry name" value="FLAGELLAR PROTEIN"/>
    <property type="match status" value="1"/>
</dbReference>
<feature type="domain" description="Flagellar hook protein FlgE/F/G-like D1" evidence="9">
    <location>
        <begin position="96"/>
        <end position="159"/>
    </location>
</feature>
<dbReference type="Pfam" id="PF07559">
    <property type="entry name" value="FlgE_D2"/>
    <property type="match status" value="1"/>
</dbReference>
<dbReference type="GO" id="GO:0009425">
    <property type="term" value="C:bacterial-type flagellum basal body"/>
    <property type="evidence" value="ECO:0007669"/>
    <property type="project" value="UniProtKB-SubCell"/>
</dbReference>
<evidence type="ECO:0000259" key="9">
    <source>
        <dbReference type="Pfam" id="PF22692"/>
    </source>
</evidence>
<feature type="domain" description="Flagellar basal-body/hook protein C-terminal" evidence="7">
    <location>
        <begin position="370"/>
        <end position="413"/>
    </location>
</feature>
<feature type="domain" description="Flagellar basal body rod protein N-terminal" evidence="6">
    <location>
        <begin position="5"/>
        <end position="35"/>
    </location>
</feature>
<dbReference type="PANTHER" id="PTHR30435:SF1">
    <property type="entry name" value="FLAGELLAR HOOK PROTEIN FLGE"/>
    <property type="match status" value="1"/>
</dbReference>
<evidence type="ECO:0000256" key="3">
    <source>
        <dbReference type="ARBA" id="ARBA00019015"/>
    </source>
</evidence>
<dbReference type="Gene3D" id="2.60.98.20">
    <property type="entry name" value="Flagellar hook protein FlgE"/>
    <property type="match status" value="1"/>
</dbReference>
<dbReference type="HOGENOM" id="CLU_013687_2_4_9"/>
<dbReference type="STRING" id="1128398.Curi_c15950"/>
<dbReference type="GO" id="GO:0005829">
    <property type="term" value="C:cytosol"/>
    <property type="evidence" value="ECO:0007669"/>
    <property type="project" value="TreeGrafter"/>
</dbReference>
<dbReference type="SUPFAM" id="SSF117143">
    <property type="entry name" value="Flagellar hook protein flgE"/>
    <property type="match status" value="1"/>
</dbReference>
<evidence type="ECO:0000256" key="2">
    <source>
        <dbReference type="ARBA" id="ARBA00009677"/>
    </source>
</evidence>